<dbReference type="InterPro" id="IPR027475">
    <property type="entry name" value="Asparaginase/glutaminase_AS2"/>
</dbReference>
<evidence type="ECO:0000256" key="7">
    <source>
        <dbReference type="PROSITE-ProRule" id="PRU10099"/>
    </source>
</evidence>
<dbReference type="CDD" id="cd08964">
    <property type="entry name" value="L-asparaginase_II"/>
    <property type="match status" value="1"/>
</dbReference>
<dbReference type="Gene3D" id="3.40.50.40">
    <property type="match status" value="1"/>
</dbReference>
<feature type="binding site" evidence="6">
    <location>
        <begin position="88"/>
        <end position="89"/>
    </location>
    <ligand>
        <name>substrate</name>
    </ligand>
</feature>
<feature type="domain" description="L-asparaginase N-terminal" evidence="9">
    <location>
        <begin position="3"/>
        <end position="191"/>
    </location>
</feature>
<evidence type="ECO:0000256" key="6">
    <source>
        <dbReference type="PIRSR" id="PIRSR001220-2"/>
    </source>
</evidence>
<dbReference type="Pfam" id="PF17763">
    <property type="entry name" value="Asparaginase_C"/>
    <property type="match status" value="1"/>
</dbReference>
<proteinExistence type="inferred from homology"/>
<dbReference type="PROSITE" id="PS00917">
    <property type="entry name" value="ASN_GLN_ASE_2"/>
    <property type="match status" value="1"/>
</dbReference>
<dbReference type="InterPro" id="IPR004550">
    <property type="entry name" value="AsnASE_II"/>
</dbReference>
<dbReference type="PIRSF" id="PIRSF500176">
    <property type="entry name" value="L_ASNase"/>
    <property type="match status" value="1"/>
</dbReference>
<reference evidence="11 12" key="1">
    <citation type="submission" date="2020-01" db="EMBL/GenBank/DDBJ databases">
        <authorList>
            <person name="Gulvik C.A."/>
            <person name="Batra D.G."/>
        </authorList>
    </citation>
    <scope>NUCLEOTIDE SEQUENCE [LARGE SCALE GENOMIC DNA]</scope>
    <source>
        <strain evidence="11 12">W9323</strain>
    </source>
</reference>
<dbReference type="SMART" id="SM00870">
    <property type="entry name" value="Asparaginase"/>
    <property type="match status" value="1"/>
</dbReference>
<comment type="similarity">
    <text evidence="1">Belongs to the asparaginase 1 family.</text>
</comment>
<evidence type="ECO:0000259" key="10">
    <source>
        <dbReference type="Pfam" id="PF17763"/>
    </source>
</evidence>
<feature type="active site" evidence="8">
    <location>
        <position position="88"/>
    </location>
</feature>
<evidence type="ECO:0000256" key="2">
    <source>
        <dbReference type="ARBA" id="ARBA00012920"/>
    </source>
</evidence>
<dbReference type="GO" id="GO:0006528">
    <property type="term" value="P:asparagine metabolic process"/>
    <property type="evidence" value="ECO:0007669"/>
    <property type="project" value="InterPro"/>
</dbReference>
<dbReference type="InterPro" id="IPR027474">
    <property type="entry name" value="L-asparaginase_N"/>
</dbReference>
<dbReference type="AlphaFoldDB" id="A0A7D3Y4H7"/>
<evidence type="ECO:0000313" key="11">
    <source>
        <dbReference type="EMBL" id="QKG84305.1"/>
    </source>
</evidence>
<evidence type="ECO:0000256" key="5">
    <source>
        <dbReference type="PIRSR" id="PIRSR001220-1"/>
    </source>
</evidence>
<dbReference type="FunFam" id="3.40.50.1170:FF:000001">
    <property type="entry name" value="L-asparaginase 2"/>
    <property type="match status" value="1"/>
</dbReference>
<feature type="binding site" evidence="6">
    <location>
        <position position="55"/>
    </location>
    <ligand>
        <name>substrate</name>
    </ligand>
</feature>
<name>A0A7D3Y4H7_9BACL</name>
<dbReference type="PANTHER" id="PTHR11707:SF28">
    <property type="entry name" value="60 KDA LYSOPHOSPHOLIPASE"/>
    <property type="match status" value="1"/>
</dbReference>
<dbReference type="InterPro" id="IPR006034">
    <property type="entry name" value="Asparaginase/glutaminase-like"/>
</dbReference>
<evidence type="ECO:0000256" key="8">
    <source>
        <dbReference type="PROSITE-ProRule" id="PRU10100"/>
    </source>
</evidence>
<feature type="active site" evidence="7">
    <location>
        <position position="12"/>
    </location>
</feature>
<evidence type="ECO:0000259" key="9">
    <source>
        <dbReference type="Pfam" id="PF00710"/>
    </source>
</evidence>
<dbReference type="EC" id="3.5.1.1" evidence="2"/>
<dbReference type="PROSITE" id="PS00144">
    <property type="entry name" value="ASN_GLN_ASE_1"/>
    <property type="match status" value="1"/>
</dbReference>
<dbReference type="PROSITE" id="PS51732">
    <property type="entry name" value="ASN_GLN_ASE_3"/>
    <property type="match status" value="1"/>
</dbReference>
<dbReference type="SUPFAM" id="SSF53774">
    <property type="entry name" value="Glutaminase/Asparaginase"/>
    <property type="match status" value="1"/>
</dbReference>
<dbReference type="KEGG" id="kpul:GXN76_07340"/>
<evidence type="ECO:0000313" key="12">
    <source>
        <dbReference type="Proteomes" id="UP000503088"/>
    </source>
</evidence>
<dbReference type="PRINTS" id="PR00139">
    <property type="entry name" value="ASNGLNASE"/>
</dbReference>
<comment type="catalytic activity">
    <reaction evidence="4">
        <text>L-asparagine + H2O = L-aspartate + NH4(+)</text>
        <dbReference type="Rhea" id="RHEA:21016"/>
        <dbReference type="ChEBI" id="CHEBI:15377"/>
        <dbReference type="ChEBI" id="CHEBI:28938"/>
        <dbReference type="ChEBI" id="CHEBI:29991"/>
        <dbReference type="ChEBI" id="CHEBI:58048"/>
        <dbReference type="EC" id="3.5.1.1"/>
    </reaction>
</comment>
<dbReference type="InterPro" id="IPR037152">
    <property type="entry name" value="L-asparaginase_N_sf"/>
</dbReference>
<dbReference type="FunFam" id="3.40.50.40:FF:000003">
    <property type="entry name" value="L-asparaginase 2"/>
    <property type="match status" value="1"/>
</dbReference>
<accession>A0A7D3Y4H7</accession>
<dbReference type="Gene3D" id="3.40.50.1170">
    <property type="entry name" value="L-asparaginase, N-terminal domain"/>
    <property type="match status" value="1"/>
</dbReference>
<dbReference type="PANTHER" id="PTHR11707">
    <property type="entry name" value="L-ASPARAGINASE"/>
    <property type="match status" value="1"/>
</dbReference>
<protein>
    <recommendedName>
        <fullName evidence="2">asparaginase</fullName>
        <ecNumber evidence="2">3.5.1.1</ecNumber>
    </recommendedName>
</protein>
<feature type="active site" description="O-isoaspartyl threonine intermediate" evidence="5">
    <location>
        <position position="12"/>
    </location>
</feature>
<dbReference type="InterPro" id="IPR020827">
    <property type="entry name" value="Asparaginase/glutaminase_AS1"/>
</dbReference>
<dbReference type="Pfam" id="PF00710">
    <property type="entry name" value="Asparaginase"/>
    <property type="match status" value="1"/>
</dbReference>
<dbReference type="Proteomes" id="UP000503088">
    <property type="component" value="Chromosome"/>
</dbReference>
<keyword evidence="12" id="KW-1185">Reference proteome</keyword>
<sequence length="328" mass="35350">MEKIMILTTGGTIAMAEDEQTGSVQPLEADSLRSSLPLFDTYAQVEMEHVVNLPSPHITPATMYQISLRLAELLQLPEISGAVITHGTDTLEETAYYLDMVISSRKPVVVTGAMRSQNELGSDGPLNLVNAVRTAASPAARSRGTLVVFNDEIHAARWVTKTHTSNVATFRSPANGPVGTLTKKGVVFQHPVHRSPSLPHLPPVEDVYLIKAAAGTDDRLIQCALHAGCKGLVLEAMGQGNLPPGMLPGVKAALKRKIPVVLVSRCYNGFVEDTYGYEGGGKQLKEWGVIFANGLNGQKARIQLMAALHISRDPAVLQQYFHEFLPGA</sequence>
<evidence type="ECO:0000256" key="4">
    <source>
        <dbReference type="ARBA" id="ARBA00049366"/>
    </source>
</evidence>
<dbReference type="InterPro" id="IPR040919">
    <property type="entry name" value="Asparaginase_C"/>
</dbReference>
<dbReference type="SFLD" id="SFLDS00057">
    <property type="entry name" value="Glutaminase/Asparaginase"/>
    <property type="match status" value="1"/>
</dbReference>
<gene>
    <name evidence="11" type="ORF">GXN76_07340</name>
</gene>
<dbReference type="InterPro" id="IPR036152">
    <property type="entry name" value="Asp/glu_Ase-like_sf"/>
</dbReference>
<dbReference type="GO" id="GO:0004067">
    <property type="term" value="F:asparaginase activity"/>
    <property type="evidence" value="ECO:0007669"/>
    <property type="project" value="UniProtKB-UniRule"/>
</dbReference>
<keyword evidence="3" id="KW-0378">Hydrolase</keyword>
<evidence type="ECO:0000256" key="1">
    <source>
        <dbReference type="ARBA" id="ARBA00010518"/>
    </source>
</evidence>
<dbReference type="RefSeq" id="WP_173221878.1">
    <property type="nucleotide sequence ID" value="NZ_CP048104.1"/>
</dbReference>
<dbReference type="PIRSF" id="PIRSF001220">
    <property type="entry name" value="L-ASNase_gatD"/>
    <property type="match status" value="1"/>
</dbReference>
<evidence type="ECO:0000256" key="3">
    <source>
        <dbReference type="ARBA" id="ARBA00022801"/>
    </source>
</evidence>
<dbReference type="EMBL" id="CP048104">
    <property type="protein sequence ID" value="QKG84305.1"/>
    <property type="molecule type" value="Genomic_DNA"/>
</dbReference>
<feature type="domain" description="Asparaginase/glutaminase C-terminal" evidence="10">
    <location>
        <begin position="206"/>
        <end position="321"/>
    </location>
</feature>
<dbReference type="InterPro" id="IPR027473">
    <property type="entry name" value="L-asparaginase_C"/>
</dbReference>
<organism evidence="11 12">
    <name type="scientific">Kroppenstedtia pulmonis</name>
    <dbReference type="NCBI Taxonomy" id="1380685"/>
    <lineage>
        <taxon>Bacteria</taxon>
        <taxon>Bacillati</taxon>
        <taxon>Bacillota</taxon>
        <taxon>Bacilli</taxon>
        <taxon>Bacillales</taxon>
        <taxon>Thermoactinomycetaceae</taxon>
        <taxon>Kroppenstedtia</taxon>
    </lineage>
</organism>